<keyword evidence="12" id="KW-1185">Reference proteome</keyword>
<dbReference type="Pfam" id="PF07731">
    <property type="entry name" value="Cu-oxidase_2"/>
    <property type="match status" value="1"/>
</dbReference>
<dbReference type="OrthoDB" id="2121828at2759"/>
<dbReference type="CDD" id="cd13903">
    <property type="entry name" value="CuRO_3_Tv-LCC_like"/>
    <property type="match status" value="1"/>
</dbReference>
<evidence type="ECO:0000259" key="9">
    <source>
        <dbReference type="Pfam" id="PF07731"/>
    </source>
</evidence>
<keyword evidence="2" id="KW-0479">Metal-binding</keyword>
<evidence type="ECO:0000256" key="6">
    <source>
        <dbReference type="ARBA" id="ARBA00023180"/>
    </source>
</evidence>
<evidence type="ECO:0000256" key="5">
    <source>
        <dbReference type="ARBA" id="ARBA00023157"/>
    </source>
</evidence>
<dbReference type="SMR" id="A0A164MD81"/>
<dbReference type="InterPro" id="IPR002355">
    <property type="entry name" value="Cu_oxidase_Cu_BS"/>
</dbReference>
<evidence type="ECO:0000256" key="1">
    <source>
        <dbReference type="ARBA" id="ARBA00010609"/>
    </source>
</evidence>
<feature type="domain" description="Plastocyanin-like" evidence="10">
    <location>
        <begin position="28"/>
        <end position="147"/>
    </location>
</feature>
<evidence type="ECO:0000313" key="12">
    <source>
        <dbReference type="Proteomes" id="UP000076722"/>
    </source>
</evidence>
<proteinExistence type="inferred from homology"/>
<dbReference type="InterPro" id="IPR045087">
    <property type="entry name" value="Cu-oxidase_fam"/>
</dbReference>
<feature type="domain" description="Plastocyanin-like" evidence="9">
    <location>
        <begin position="370"/>
        <end position="491"/>
    </location>
</feature>
<dbReference type="Proteomes" id="UP000076722">
    <property type="component" value="Unassembled WGS sequence"/>
</dbReference>
<feature type="signal peptide" evidence="7">
    <location>
        <begin position="1"/>
        <end position="19"/>
    </location>
</feature>
<name>A0A164MD81_9AGAM</name>
<feature type="domain" description="Plastocyanin-like" evidence="8">
    <location>
        <begin position="161"/>
        <end position="309"/>
    </location>
</feature>
<reference evidence="11 12" key="1">
    <citation type="journal article" date="2016" name="Mol. Biol. Evol.">
        <title>Comparative Genomics of Early-Diverging Mushroom-Forming Fungi Provides Insights into the Origins of Lignocellulose Decay Capabilities.</title>
        <authorList>
            <person name="Nagy L.G."/>
            <person name="Riley R."/>
            <person name="Tritt A."/>
            <person name="Adam C."/>
            <person name="Daum C."/>
            <person name="Floudas D."/>
            <person name="Sun H."/>
            <person name="Yadav J.S."/>
            <person name="Pangilinan J."/>
            <person name="Larsson K.H."/>
            <person name="Matsuura K."/>
            <person name="Barry K."/>
            <person name="Labutti K."/>
            <person name="Kuo R."/>
            <person name="Ohm R.A."/>
            <person name="Bhattacharya S.S."/>
            <person name="Shirouzu T."/>
            <person name="Yoshinaga Y."/>
            <person name="Martin F.M."/>
            <person name="Grigoriev I.V."/>
            <person name="Hibbett D.S."/>
        </authorList>
    </citation>
    <scope>NUCLEOTIDE SEQUENCE [LARGE SCALE GENOMIC DNA]</scope>
    <source>
        <strain evidence="11 12">HHB9708</strain>
    </source>
</reference>
<evidence type="ECO:0000256" key="3">
    <source>
        <dbReference type="ARBA" id="ARBA00023002"/>
    </source>
</evidence>
<comment type="similarity">
    <text evidence="1">Belongs to the multicopper oxidase family.</text>
</comment>
<keyword evidence="4" id="KW-0186">Copper</keyword>
<dbReference type="Pfam" id="PF00394">
    <property type="entry name" value="Cu-oxidase"/>
    <property type="match status" value="1"/>
</dbReference>
<dbReference type="GO" id="GO:0005507">
    <property type="term" value="F:copper ion binding"/>
    <property type="evidence" value="ECO:0007669"/>
    <property type="project" value="InterPro"/>
</dbReference>
<keyword evidence="7" id="KW-0732">Signal</keyword>
<dbReference type="PROSITE" id="PS00079">
    <property type="entry name" value="MULTICOPPER_OXIDASE1"/>
    <property type="match status" value="2"/>
</dbReference>
<keyword evidence="3" id="KW-0560">Oxidoreductase</keyword>
<dbReference type="InterPro" id="IPR001117">
    <property type="entry name" value="Cu-oxidase_2nd"/>
</dbReference>
<evidence type="ECO:0000256" key="2">
    <source>
        <dbReference type="ARBA" id="ARBA00022723"/>
    </source>
</evidence>
<dbReference type="PANTHER" id="PTHR11709">
    <property type="entry name" value="MULTI-COPPER OXIDASE"/>
    <property type="match status" value="1"/>
</dbReference>
<dbReference type="Pfam" id="PF07732">
    <property type="entry name" value="Cu-oxidase_3"/>
    <property type="match status" value="1"/>
</dbReference>
<dbReference type="SUPFAM" id="SSF49503">
    <property type="entry name" value="Cupredoxins"/>
    <property type="match status" value="3"/>
</dbReference>
<organism evidence="11 12">
    <name type="scientific">Sistotremastrum niveocremeum HHB9708</name>
    <dbReference type="NCBI Taxonomy" id="1314777"/>
    <lineage>
        <taxon>Eukaryota</taxon>
        <taxon>Fungi</taxon>
        <taxon>Dikarya</taxon>
        <taxon>Basidiomycota</taxon>
        <taxon>Agaricomycotina</taxon>
        <taxon>Agaricomycetes</taxon>
        <taxon>Sistotremastrales</taxon>
        <taxon>Sistotremastraceae</taxon>
        <taxon>Sertulicium</taxon>
        <taxon>Sertulicium niveocremeum</taxon>
    </lineage>
</organism>
<evidence type="ECO:0000256" key="7">
    <source>
        <dbReference type="SAM" id="SignalP"/>
    </source>
</evidence>
<dbReference type="EMBL" id="KV419480">
    <property type="protein sequence ID" value="KZS86599.1"/>
    <property type="molecule type" value="Genomic_DNA"/>
</dbReference>
<dbReference type="FunFam" id="2.60.40.420:FF:000045">
    <property type="entry name" value="Laccase 2"/>
    <property type="match status" value="1"/>
</dbReference>
<protein>
    <submittedName>
        <fullName evidence="11">Laccase</fullName>
    </submittedName>
</protein>
<dbReference type="InterPro" id="IPR033138">
    <property type="entry name" value="Cu_oxidase_CS"/>
</dbReference>
<dbReference type="InterPro" id="IPR011706">
    <property type="entry name" value="Cu-oxidase_C"/>
</dbReference>
<evidence type="ECO:0000259" key="8">
    <source>
        <dbReference type="Pfam" id="PF00394"/>
    </source>
</evidence>
<dbReference type="GO" id="GO:0016491">
    <property type="term" value="F:oxidoreductase activity"/>
    <property type="evidence" value="ECO:0007669"/>
    <property type="project" value="UniProtKB-KW"/>
</dbReference>
<accession>A0A164MD81</accession>
<dbReference type="STRING" id="1314777.A0A164MD81"/>
<dbReference type="Gene3D" id="2.60.40.420">
    <property type="entry name" value="Cupredoxins - blue copper proteins"/>
    <property type="match status" value="3"/>
</dbReference>
<gene>
    <name evidence="11" type="ORF">SISNIDRAFT_491800</name>
</gene>
<evidence type="ECO:0000313" key="11">
    <source>
        <dbReference type="EMBL" id="KZS86599.1"/>
    </source>
</evidence>
<dbReference type="PROSITE" id="PS00080">
    <property type="entry name" value="MULTICOPPER_OXIDASE2"/>
    <property type="match status" value="1"/>
</dbReference>
<dbReference type="InterPro" id="IPR008972">
    <property type="entry name" value="Cupredoxin"/>
</dbReference>
<evidence type="ECO:0000259" key="10">
    <source>
        <dbReference type="Pfam" id="PF07732"/>
    </source>
</evidence>
<dbReference type="AlphaFoldDB" id="A0A164MD81"/>
<keyword evidence="5" id="KW-1015">Disulfide bond</keyword>
<dbReference type="InterPro" id="IPR011707">
    <property type="entry name" value="Cu-oxidase-like_N"/>
</dbReference>
<sequence length="522" mass="56439">MHLTHSLSFLLSFVTTVFAGTTFKTLTVTDATISPDGFSRTAIVTNGQYPAPLITANKGDNFVLTVNNHLSDPSIRESTSIHWHGLFQHRTTANDGVAMVSQCPIAPGHSFTYRFGGGGQAGSFWYHSHLSTQYCDGLRGPLVIYDPFDPQRHLYDFDDASTVITIGDWYHQTAETAFADPTIIAPTPDSVVINGKARYAGGPNTPLSVIGPVIHGKRYRFRLINISCLTYFTIQLDGHTMTVIEADGQAHQPYNVDSLVIFPGQRYSVIVTANQAIGNYWFRATPSPQISNFASSTDPGLNNAVFRYFGASNTEPTTTQATSTNPLVEASMVPLVNPGAPGGSNPPDVALNLVIGLTLPMWTVNGFSFTPPSVPVLLQILSGTTAAQDLLPAGDVYTLPPNAVVEISIPDAGAITRAHPFHLHGHAFDIVRSGGQTDYNYINPPRRDVVAIHDGNVTFRFKTDNAGPWLLHCHIDWHFSQGLAIVLAEDPAGIESGPNSAILPPGYNDLCDIYNALPESEQ</sequence>
<feature type="chain" id="PRO_5007851703" evidence="7">
    <location>
        <begin position="20"/>
        <end position="522"/>
    </location>
</feature>
<dbReference type="PANTHER" id="PTHR11709:SF511">
    <property type="entry name" value="LACCASE"/>
    <property type="match status" value="1"/>
</dbReference>
<evidence type="ECO:0000256" key="4">
    <source>
        <dbReference type="ARBA" id="ARBA00023008"/>
    </source>
</evidence>
<keyword evidence="6" id="KW-0325">Glycoprotein</keyword>